<dbReference type="AlphaFoldDB" id="A0A5B8U9E0"/>
<protein>
    <submittedName>
        <fullName evidence="8">Aminotransferase class I/II-fold pyridoxal phosphate-dependent enzyme</fullName>
    </submittedName>
</protein>
<evidence type="ECO:0000256" key="1">
    <source>
        <dbReference type="ARBA" id="ARBA00001933"/>
    </source>
</evidence>
<comment type="similarity">
    <text evidence="2">Belongs to the class-I pyridoxal-phosphate-dependent aminotransferase family.</text>
</comment>
<dbReference type="InterPro" id="IPR004839">
    <property type="entry name" value="Aminotransferase_I/II_large"/>
</dbReference>
<dbReference type="OrthoDB" id="3224382at2"/>
<dbReference type="EMBL" id="CP042430">
    <property type="protein sequence ID" value="QEC49779.1"/>
    <property type="molecule type" value="Genomic_DNA"/>
</dbReference>
<dbReference type="Gene3D" id="3.40.640.10">
    <property type="entry name" value="Type I PLP-dependent aspartate aminotransferase-like (Major domain)"/>
    <property type="match status" value="1"/>
</dbReference>
<dbReference type="InterPro" id="IPR015422">
    <property type="entry name" value="PyrdxlP-dep_Trfase_small"/>
</dbReference>
<gene>
    <name evidence="8" type="ORF">FSW04_20865</name>
</gene>
<evidence type="ECO:0000313" key="8">
    <source>
        <dbReference type="EMBL" id="QEC49779.1"/>
    </source>
</evidence>
<feature type="compositionally biased region" description="Basic and acidic residues" evidence="6">
    <location>
        <begin position="191"/>
        <end position="202"/>
    </location>
</feature>
<dbReference type="InterPro" id="IPR015424">
    <property type="entry name" value="PyrdxlP-dep_Trfase"/>
</dbReference>
<dbReference type="Proteomes" id="UP000321805">
    <property type="component" value="Chromosome"/>
</dbReference>
<keyword evidence="4 8" id="KW-0808">Transferase</keyword>
<dbReference type="GO" id="GO:0008483">
    <property type="term" value="F:transaminase activity"/>
    <property type="evidence" value="ECO:0007669"/>
    <property type="project" value="UniProtKB-KW"/>
</dbReference>
<evidence type="ECO:0000256" key="5">
    <source>
        <dbReference type="ARBA" id="ARBA00022898"/>
    </source>
</evidence>
<name>A0A5B8U9E0_9ACTN</name>
<dbReference type="SUPFAM" id="SSF53383">
    <property type="entry name" value="PLP-dependent transferases"/>
    <property type="match status" value="1"/>
</dbReference>
<dbReference type="PANTHER" id="PTHR46383">
    <property type="entry name" value="ASPARTATE AMINOTRANSFERASE"/>
    <property type="match status" value="1"/>
</dbReference>
<dbReference type="InterPro" id="IPR015421">
    <property type="entry name" value="PyrdxlP-dep_Trfase_major"/>
</dbReference>
<evidence type="ECO:0000256" key="2">
    <source>
        <dbReference type="ARBA" id="ARBA00007441"/>
    </source>
</evidence>
<evidence type="ECO:0000256" key="6">
    <source>
        <dbReference type="SAM" id="MobiDB-lite"/>
    </source>
</evidence>
<dbReference type="KEGG" id="bsol:FSW04_20865"/>
<dbReference type="PANTHER" id="PTHR46383:SF1">
    <property type="entry name" value="ASPARTATE AMINOTRANSFERASE"/>
    <property type="match status" value="1"/>
</dbReference>
<feature type="region of interest" description="Disordered" evidence="6">
    <location>
        <begin position="191"/>
        <end position="212"/>
    </location>
</feature>
<evidence type="ECO:0000256" key="3">
    <source>
        <dbReference type="ARBA" id="ARBA00022576"/>
    </source>
</evidence>
<sequence length="251" mass="26474">MARGLGILPPALVDGIERLVVNSVSCTAAFVQLALVEALTGDQSAARAMRDELRRRRDLFVPALAAVDGLECHLPAAAFYAYTRVRGTGMDGDTVARRLLDEAGIAALSGSGFGPSGRDFVRFSFGGAPTSSPTCRVASRRGWPAERRLEPLDAVGHAREAEDAPHGRRAVDHAQLPALRRGAVGRLEQDVDGRGVHERDAAEVGDDPGPARGAQVLQLGAQAGRRGDVELALGGDEDPVAVRMDLEAMRG</sequence>
<accession>A0A5B8U9E0</accession>
<reference evidence="8 9" key="1">
    <citation type="journal article" date="2018" name="J. Microbiol.">
        <title>Baekduia soli gen. nov., sp. nov., a novel bacterium isolated from the soil of Baekdu Mountain and proposal of a novel family name, Baekduiaceae fam. nov.</title>
        <authorList>
            <person name="An D.S."/>
            <person name="Siddiqi M.Z."/>
            <person name="Kim K.H."/>
            <person name="Yu H.S."/>
            <person name="Im W.T."/>
        </authorList>
    </citation>
    <scope>NUCLEOTIDE SEQUENCE [LARGE SCALE GENOMIC DNA]</scope>
    <source>
        <strain evidence="8 9">BR7-21</strain>
    </source>
</reference>
<evidence type="ECO:0000313" key="9">
    <source>
        <dbReference type="Proteomes" id="UP000321805"/>
    </source>
</evidence>
<keyword evidence="3 8" id="KW-0032">Aminotransferase</keyword>
<dbReference type="GO" id="GO:0006520">
    <property type="term" value="P:amino acid metabolic process"/>
    <property type="evidence" value="ECO:0007669"/>
    <property type="project" value="InterPro"/>
</dbReference>
<evidence type="ECO:0000256" key="4">
    <source>
        <dbReference type="ARBA" id="ARBA00022679"/>
    </source>
</evidence>
<organism evidence="8 9">
    <name type="scientific">Baekduia soli</name>
    <dbReference type="NCBI Taxonomy" id="496014"/>
    <lineage>
        <taxon>Bacteria</taxon>
        <taxon>Bacillati</taxon>
        <taxon>Actinomycetota</taxon>
        <taxon>Thermoleophilia</taxon>
        <taxon>Solirubrobacterales</taxon>
        <taxon>Baekduiaceae</taxon>
        <taxon>Baekduia</taxon>
    </lineage>
</organism>
<dbReference type="GO" id="GO:0030170">
    <property type="term" value="F:pyridoxal phosphate binding"/>
    <property type="evidence" value="ECO:0007669"/>
    <property type="project" value="InterPro"/>
</dbReference>
<keyword evidence="9" id="KW-1185">Reference proteome</keyword>
<feature type="domain" description="Aminotransferase class I/classII large" evidence="7">
    <location>
        <begin position="7"/>
        <end position="127"/>
    </location>
</feature>
<proteinExistence type="inferred from homology"/>
<dbReference type="Pfam" id="PF00155">
    <property type="entry name" value="Aminotran_1_2"/>
    <property type="match status" value="1"/>
</dbReference>
<comment type="cofactor">
    <cofactor evidence="1">
        <name>pyridoxal 5'-phosphate</name>
        <dbReference type="ChEBI" id="CHEBI:597326"/>
    </cofactor>
</comment>
<keyword evidence="5" id="KW-0663">Pyridoxal phosphate</keyword>
<dbReference type="Gene3D" id="3.90.1150.10">
    <property type="entry name" value="Aspartate Aminotransferase, domain 1"/>
    <property type="match status" value="1"/>
</dbReference>
<dbReference type="InterPro" id="IPR050596">
    <property type="entry name" value="AspAT/PAT-like"/>
</dbReference>
<evidence type="ECO:0000259" key="7">
    <source>
        <dbReference type="Pfam" id="PF00155"/>
    </source>
</evidence>